<evidence type="ECO:0000313" key="3">
    <source>
        <dbReference type="Proteomes" id="UP000799772"/>
    </source>
</evidence>
<gene>
    <name evidence="2" type="ORF">NA57DRAFT_71917</name>
</gene>
<name>A0A9P4IN10_9PEZI</name>
<accession>A0A9P4IN10</accession>
<protein>
    <recommendedName>
        <fullName evidence="1">DUF7730 domain-containing protein</fullName>
    </recommendedName>
</protein>
<proteinExistence type="predicted"/>
<dbReference type="AlphaFoldDB" id="A0A9P4IN10"/>
<organism evidence="2 3">
    <name type="scientific">Rhizodiscina lignyota</name>
    <dbReference type="NCBI Taxonomy" id="1504668"/>
    <lineage>
        <taxon>Eukaryota</taxon>
        <taxon>Fungi</taxon>
        <taxon>Dikarya</taxon>
        <taxon>Ascomycota</taxon>
        <taxon>Pezizomycotina</taxon>
        <taxon>Dothideomycetes</taxon>
        <taxon>Pleosporomycetidae</taxon>
        <taxon>Aulographales</taxon>
        <taxon>Rhizodiscinaceae</taxon>
        <taxon>Rhizodiscina</taxon>
    </lineage>
</organism>
<feature type="domain" description="DUF7730" evidence="1">
    <location>
        <begin position="9"/>
        <end position="118"/>
    </location>
</feature>
<dbReference type="OrthoDB" id="288942at2759"/>
<sequence length="223" mass="25255">MAENISSTHPQTQSAFFSSLPLEIRLLIYSYAIPSEYVVLDKFETERLTADRGAVKVSYKNLRDSFLSPILLSCRRMYQEAADIPVKNVRFSINLQFGHTNVMPSPSFASRIRRLEVLCDLTYFEAMDVKLRKLAEICSSGGQLKDLRLVPYSQPYCMTNPHSLKENLEDILCLRDFGVVGKTEVDCSHLKTNLPIEVAALLWPNLTSPDAVVNAIRRSQTHL</sequence>
<dbReference type="PANTHER" id="PTHR38790">
    <property type="entry name" value="2EXR DOMAIN-CONTAINING PROTEIN-RELATED"/>
    <property type="match status" value="1"/>
</dbReference>
<evidence type="ECO:0000313" key="2">
    <source>
        <dbReference type="EMBL" id="KAF2102933.1"/>
    </source>
</evidence>
<dbReference type="Proteomes" id="UP000799772">
    <property type="component" value="Unassembled WGS sequence"/>
</dbReference>
<evidence type="ECO:0000259" key="1">
    <source>
        <dbReference type="Pfam" id="PF24864"/>
    </source>
</evidence>
<reference evidence="2" key="1">
    <citation type="journal article" date="2020" name="Stud. Mycol.">
        <title>101 Dothideomycetes genomes: a test case for predicting lifestyles and emergence of pathogens.</title>
        <authorList>
            <person name="Haridas S."/>
            <person name="Albert R."/>
            <person name="Binder M."/>
            <person name="Bloem J."/>
            <person name="Labutti K."/>
            <person name="Salamov A."/>
            <person name="Andreopoulos B."/>
            <person name="Baker S."/>
            <person name="Barry K."/>
            <person name="Bills G."/>
            <person name="Bluhm B."/>
            <person name="Cannon C."/>
            <person name="Castanera R."/>
            <person name="Culley D."/>
            <person name="Daum C."/>
            <person name="Ezra D."/>
            <person name="Gonzalez J."/>
            <person name="Henrissat B."/>
            <person name="Kuo A."/>
            <person name="Liang C."/>
            <person name="Lipzen A."/>
            <person name="Lutzoni F."/>
            <person name="Magnuson J."/>
            <person name="Mondo S."/>
            <person name="Nolan M."/>
            <person name="Ohm R."/>
            <person name="Pangilinan J."/>
            <person name="Park H.-J."/>
            <person name="Ramirez L."/>
            <person name="Alfaro M."/>
            <person name="Sun H."/>
            <person name="Tritt A."/>
            <person name="Yoshinaga Y."/>
            <person name="Zwiers L.-H."/>
            <person name="Turgeon B."/>
            <person name="Goodwin S."/>
            <person name="Spatafora J."/>
            <person name="Crous P."/>
            <person name="Grigoriev I."/>
        </authorList>
    </citation>
    <scope>NUCLEOTIDE SEQUENCE</scope>
    <source>
        <strain evidence="2">CBS 133067</strain>
    </source>
</reference>
<dbReference type="InterPro" id="IPR056632">
    <property type="entry name" value="DUF7730"/>
</dbReference>
<comment type="caution">
    <text evidence="2">The sequence shown here is derived from an EMBL/GenBank/DDBJ whole genome shotgun (WGS) entry which is preliminary data.</text>
</comment>
<keyword evidence="3" id="KW-1185">Reference proteome</keyword>
<dbReference type="Pfam" id="PF24864">
    <property type="entry name" value="DUF7730"/>
    <property type="match status" value="1"/>
</dbReference>
<dbReference type="EMBL" id="ML978122">
    <property type="protein sequence ID" value="KAF2102933.1"/>
    <property type="molecule type" value="Genomic_DNA"/>
</dbReference>